<accession>A7I048</accession>
<dbReference type="AlphaFoldDB" id="A7I048"/>
<evidence type="ECO:0000313" key="3">
    <source>
        <dbReference type="Proteomes" id="UP000002407"/>
    </source>
</evidence>
<dbReference type="KEGG" id="cha:CHAB381_0286"/>
<dbReference type="Pfam" id="PF09356">
    <property type="entry name" value="Phage_BR0599"/>
    <property type="match status" value="1"/>
</dbReference>
<name>A7I048_CAMHC</name>
<dbReference type="Proteomes" id="UP000002407">
    <property type="component" value="Chromosome"/>
</dbReference>
<dbReference type="InterPro" id="IPR018964">
    <property type="entry name" value="Phage_phiJL001_Gp84_C"/>
</dbReference>
<dbReference type="OrthoDB" id="5366140at2"/>
<dbReference type="RefSeq" id="WP_012108170.1">
    <property type="nucleotide sequence ID" value="NC_009714.1"/>
</dbReference>
<organism evidence="2 3">
    <name type="scientific">Campylobacter hominis (strain ATCC BAA-381 / DSM 21671 / CCUG 45161 / LMG 19568 / NCTC 13146 / CH001A)</name>
    <dbReference type="NCBI Taxonomy" id="360107"/>
    <lineage>
        <taxon>Bacteria</taxon>
        <taxon>Pseudomonadati</taxon>
        <taxon>Campylobacterota</taxon>
        <taxon>Epsilonproteobacteria</taxon>
        <taxon>Campylobacterales</taxon>
        <taxon>Campylobacteraceae</taxon>
        <taxon>Campylobacter</taxon>
    </lineage>
</organism>
<reference evidence="3" key="1">
    <citation type="submission" date="2007-07" db="EMBL/GenBank/DDBJ databases">
        <title>Complete genome sequence of Campylobacter hominis ATCC BAA-381, a commensal isolated from the human gastrointestinal tract.</title>
        <authorList>
            <person name="Fouts D.E."/>
            <person name="Mongodin E.F."/>
            <person name="Puiu D."/>
            <person name="Sebastian Y."/>
            <person name="Miller W.G."/>
            <person name="Mandrell R.E."/>
            <person name="Nelson K.E."/>
        </authorList>
    </citation>
    <scope>NUCLEOTIDE SEQUENCE [LARGE SCALE GENOMIC DNA]</scope>
    <source>
        <strain evidence="3">ATCC BAA-381 / LMG 19568 / NCTC 13146 / CH001A</strain>
    </source>
</reference>
<sequence length="251" mass="28361">MSENYYLFEFGAMLDRYFYTSAQIDIKKGDKIYKSETIFLNELGKDSLNDDASISCGFDCEPINLYKDFNPSTNINVKVMDAEEKLLFYGRIASVEFDAKDGSAAIKLSTLGALMKGKIPTRTFSRECGFELFDGNCALNKKDYSLTLLGKDCEFLENFTQIKSAKIGEKPDGYFLGGYVSFNNQHSYIMQHTGDTIFLMFPLKKLNKNVVLYVYAGCDKLLNTCKNKFNNEINYGGFPFVPGKNPVTQGY</sequence>
<gene>
    <name evidence="2" type="ordered locus">CHAB381_0286</name>
</gene>
<evidence type="ECO:0000259" key="1">
    <source>
        <dbReference type="Pfam" id="PF09356"/>
    </source>
</evidence>
<dbReference type="STRING" id="360107.CHAB381_0286"/>
<dbReference type="EMBL" id="CP000776">
    <property type="protein sequence ID" value="ABS51263.1"/>
    <property type="molecule type" value="Genomic_DNA"/>
</dbReference>
<protein>
    <recommendedName>
        <fullName evidence="1">Bacteriophage phiJL001 Gp84 C-terminal domain-containing protein</fullName>
    </recommendedName>
</protein>
<keyword evidence="3" id="KW-1185">Reference proteome</keyword>
<feature type="domain" description="Bacteriophage phiJL001 Gp84 C-terminal" evidence="1">
    <location>
        <begin position="173"/>
        <end position="244"/>
    </location>
</feature>
<proteinExistence type="predicted"/>
<dbReference type="HOGENOM" id="CLU_082042_0_0_7"/>
<dbReference type="eggNOG" id="COG5449">
    <property type="taxonomic scope" value="Bacteria"/>
</dbReference>
<evidence type="ECO:0000313" key="2">
    <source>
        <dbReference type="EMBL" id="ABS51263.1"/>
    </source>
</evidence>